<dbReference type="STRING" id="946333.A4W93_12885"/>
<evidence type="ECO:0000259" key="1">
    <source>
        <dbReference type="Pfam" id="PF13464"/>
    </source>
</evidence>
<dbReference type="PANTHER" id="PTHR34475:SF1">
    <property type="entry name" value="CYTOSKELETON PROTEIN RODZ"/>
    <property type="match status" value="1"/>
</dbReference>
<keyword evidence="3" id="KW-1185">Reference proteome</keyword>
<protein>
    <recommendedName>
        <fullName evidence="1">Cytoskeleton protein RodZ-like C-terminal domain-containing protein</fullName>
    </recommendedName>
</protein>
<organism evidence="2 3">
    <name type="scientific">Piscinibacter gummiphilus</name>
    <dbReference type="NCBI Taxonomy" id="946333"/>
    <lineage>
        <taxon>Bacteria</taxon>
        <taxon>Pseudomonadati</taxon>
        <taxon>Pseudomonadota</taxon>
        <taxon>Betaproteobacteria</taxon>
        <taxon>Burkholderiales</taxon>
        <taxon>Sphaerotilaceae</taxon>
        <taxon>Piscinibacter</taxon>
    </lineage>
</organism>
<dbReference type="InterPro" id="IPR025194">
    <property type="entry name" value="RodZ-like_C"/>
</dbReference>
<dbReference type="EMBL" id="CP015118">
    <property type="protein sequence ID" value="ARN20718.1"/>
    <property type="molecule type" value="Genomic_DNA"/>
</dbReference>
<dbReference type="GO" id="GO:0003677">
    <property type="term" value="F:DNA binding"/>
    <property type="evidence" value="ECO:0007669"/>
    <property type="project" value="InterPro"/>
</dbReference>
<dbReference type="InterPro" id="IPR050400">
    <property type="entry name" value="Bact_Cytoskel_RodZ"/>
</dbReference>
<name>A0A1W6L988_9BURK</name>
<gene>
    <name evidence="2" type="ORF">A4W93_12885</name>
</gene>
<sequence>MSESLDRNDAPPAATPPAAPLTAGGLLRQARQARGMHIAALANAMKVTPQKLEALESDRFDELPGATFTRALAQTVCRTLKIDAAPVLALLPSVNGQGLEQMSRGLNEPFRDRPGRQPPTEYLSFLKNPVRLGAIALVVLAVAVYLLPAGWVSEHLRLPSIASAPVNGAGPAASEPAVSNVVTETVVGVAEPVMPEGAASGALETVHSAPAETGATAEPQPAVAAAASSATPASATSATGVLQLRATSESWVEVLDQRGVPLFSRMLQPGETVGLDGVSPLRVKIGNAAATEVTYKGSRVDLAPVTSRGNVAKLELK</sequence>
<dbReference type="OrthoDB" id="5293433at2"/>
<dbReference type="InterPro" id="IPR001387">
    <property type="entry name" value="Cro/C1-type_HTH"/>
</dbReference>
<dbReference type="CDD" id="cd00093">
    <property type="entry name" value="HTH_XRE"/>
    <property type="match status" value="1"/>
</dbReference>
<dbReference type="AlphaFoldDB" id="A0A1W6L988"/>
<dbReference type="Gene3D" id="1.10.260.40">
    <property type="entry name" value="lambda repressor-like DNA-binding domains"/>
    <property type="match status" value="1"/>
</dbReference>
<dbReference type="InterPro" id="IPR010982">
    <property type="entry name" value="Lambda_DNA-bd_dom_sf"/>
</dbReference>
<dbReference type="SUPFAM" id="SSF47413">
    <property type="entry name" value="lambda repressor-like DNA-binding domains"/>
    <property type="match status" value="1"/>
</dbReference>
<dbReference type="PANTHER" id="PTHR34475">
    <property type="match status" value="1"/>
</dbReference>
<dbReference type="RefSeq" id="WP_085750997.1">
    <property type="nucleotide sequence ID" value="NZ_BSPR01000007.1"/>
</dbReference>
<dbReference type="Pfam" id="PF13413">
    <property type="entry name" value="HTH_25"/>
    <property type="match status" value="1"/>
</dbReference>
<feature type="domain" description="Cytoskeleton protein RodZ-like C-terminal" evidence="1">
    <location>
        <begin position="243"/>
        <end position="315"/>
    </location>
</feature>
<proteinExistence type="predicted"/>
<dbReference type="Proteomes" id="UP000193427">
    <property type="component" value="Chromosome"/>
</dbReference>
<accession>A0A1W6L988</accession>
<evidence type="ECO:0000313" key="2">
    <source>
        <dbReference type="EMBL" id="ARN20718.1"/>
    </source>
</evidence>
<dbReference type="Pfam" id="PF13464">
    <property type="entry name" value="RodZ_C"/>
    <property type="match status" value="1"/>
</dbReference>
<dbReference type="KEGG" id="rgu:A4W93_12885"/>
<evidence type="ECO:0000313" key="3">
    <source>
        <dbReference type="Proteomes" id="UP000193427"/>
    </source>
</evidence>
<reference evidence="2 3" key="1">
    <citation type="submission" date="2016-04" db="EMBL/GenBank/DDBJ databases">
        <title>Complete genome sequence of natural rubber-degrading, novel Gram-negative bacterium, Rhizobacter gummiphilus strain NS21.</title>
        <authorList>
            <person name="Tabata M."/>
            <person name="Kasai D."/>
            <person name="Fukuda M."/>
        </authorList>
    </citation>
    <scope>NUCLEOTIDE SEQUENCE [LARGE SCALE GENOMIC DNA]</scope>
    <source>
        <strain evidence="2 3">NS21</strain>
    </source>
</reference>